<name>A0A0F9SWU9_9ZZZZ</name>
<proteinExistence type="predicted"/>
<organism evidence="2">
    <name type="scientific">marine sediment metagenome</name>
    <dbReference type="NCBI Taxonomy" id="412755"/>
    <lineage>
        <taxon>unclassified sequences</taxon>
        <taxon>metagenomes</taxon>
        <taxon>ecological metagenomes</taxon>
    </lineage>
</organism>
<evidence type="ECO:0000313" key="2">
    <source>
        <dbReference type="EMBL" id="KKN67107.1"/>
    </source>
</evidence>
<dbReference type="AlphaFoldDB" id="A0A0F9SWU9"/>
<dbReference type="InterPro" id="IPR027417">
    <property type="entry name" value="P-loop_NTPase"/>
</dbReference>
<sequence length="376" mass="44012">METDKIDFGKYKDNFFIREDGRVRKIDNLDIYNLIEGYEPPYKGKGKKLQVKNYEYFHHLKKDKSYLIEDFIYPQTMNMLYSPPGGFKSLLGQLIGLSVTNGKDFLDLKTKRFPILICDKENSDQIIKERLTNIKRGHKIRSNQFPLYFITRSGNLDDKNFVDQLKEEIQKYSIKLVIFDTLRRFSGFDENKADEVNKLYMNVFQPIIDDHECSVLLLHHTNKDGNYRGSIDILGMCDTAYSIDRKKRSNEFTIVCEKSRFGEIEKLSGEIDFGSDYIKFTPIEERTKDETAIKFAKEITARIESMFSIQGDILQRKDIVMNFTMMNDFSASPRSIDNSLRWLVLNDRLTKDKSGKYTRKWEGTAPDVQQPDPTEE</sequence>
<gene>
    <name evidence="2" type="ORF">LCGC14_0464540</name>
</gene>
<dbReference type="EMBL" id="LAZR01000483">
    <property type="protein sequence ID" value="KKN67107.1"/>
    <property type="molecule type" value="Genomic_DNA"/>
</dbReference>
<protein>
    <recommendedName>
        <fullName evidence="3">AAA+ ATPase domain-containing protein</fullName>
    </recommendedName>
</protein>
<evidence type="ECO:0008006" key="3">
    <source>
        <dbReference type="Google" id="ProtNLM"/>
    </source>
</evidence>
<accession>A0A0F9SWU9</accession>
<comment type="caution">
    <text evidence="2">The sequence shown here is derived from an EMBL/GenBank/DDBJ whole genome shotgun (WGS) entry which is preliminary data.</text>
</comment>
<dbReference type="SUPFAM" id="SSF52540">
    <property type="entry name" value="P-loop containing nucleoside triphosphate hydrolases"/>
    <property type="match status" value="1"/>
</dbReference>
<reference evidence="2" key="1">
    <citation type="journal article" date="2015" name="Nature">
        <title>Complex archaea that bridge the gap between prokaryotes and eukaryotes.</title>
        <authorList>
            <person name="Spang A."/>
            <person name="Saw J.H."/>
            <person name="Jorgensen S.L."/>
            <person name="Zaremba-Niedzwiedzka K."/>
            <person name="Martijn J."/>
            <person name="Lind A.E."/>
            <person name="van Eijk R."/>
            <person name="Schleper C."/>
            <person name="Guy L."/>
            <person name="Ettema T.J."/>
        </authorList>
    </citation>
    <scope>NUCLEOTIDE SEQUENCE</scope>
</reference>
<dbReference type="Gene3D" id="3.40.50.300">
    <property type="entry name" value="P-loop containing nucleotide triphosphate hydrolases"/>
    <property type="match status" value="1"/>
</dbReference>
<evidence type="ECO:0000256" key="1">
    <source>
        <dbReference type="SAM" id="MobiDB-lite"/>
    </source>
</evidence>
<feature type="region of interest" description="Disordered" evidence="1">
    <location>
        <begin position="356"/>
        <end position="376"/>
    </location>
</feature>
<dbReference type="Pfam" id="PF13481">
    <property type="entry name" value="AAA_25"/>
    <property type="match status" value="1"/>
</dbReference>